<feature type="non-terminal residue" evidence="2">
    <location>
        <position position="1"/>
    </location>
</feature>
<dbReference type="eggNOG" id="KOG0017">
    <property type="taxonomic scope" value="Eukaryota"/>
</dbReference>
<evidence type="ECO:0000259" key="1">
    <source>
        <dbReference type="Pfam" id="PF07727"/>
    </source>
</evidence>
<feature type="domain" description="Reverse transcriptase Ty1/copia-type" evidence="1">
    <location>
        <begin position="3"/>
        <end position="54"/>
    </location>
</feature>
<sequence>PGRYAIGNRWVFVRKRDENTDIVKYKAQLVAQGFSQHLGFNYSHTFALVIQFEAL</sequence>
<dbReference type="AlphaFoldDB" id="J0WLL9"/>
<gene>
    <name evidence="2" type="ORF">AURDEDRAFT_77153</name>
</gene>
<protein>
    <recommendedName>
        <fullName evidence="1">Reverse transcriptase Ty1/copia-type domain-containing protein</fullName>
    </recommendedName>
</protein>
<dbReference type="OrthoDB" id="3059190at2759"/>
<evidence type="ECO:0000313" key="2">
    <source>
        <dbReference type="EMBL" id="EJD33218.1"/>
    </source>
</evidence>
<name>J0WLL9_AURST</name>
<dbReference type="Pfam" id="PF07727">
    <property type="entry name" value="RVT_2"/>
    <property type="match status" value="1"/>
</dbReference>
<dbReference type="KEGG" id="adl:AURDEDRAFT_77153"/>
<dbReference type="EMBL" id="JH688360">
    <property type="protein sequence ID" value="EJD33218.1"/>
    <property type="molecule type" value="Genomic_DNA"/>
</dbReference>
<keyword evidence="3" id="KW-1185">Reference proteome</keyword>
<organism evidence="2 3">
    <name type="scientific">Auricularia subglabra (strain TFB-10046 / SS5)</name>
    <name type="common">White-rot fungus</name>
    <name type="synonym">Auricularia delicata (strain TFB10046)</name>
    <dbReference type="NCBI Taxonomy" id="717982"/>
    <lineage>
        <taxon>Eukaryota</taxon>
        <taxon>Fungi</taxon>
        <taxon>Dikarya</taxon>
        <taxon>Basidiomycota</taxon>
        <taxon>Agaricomycotina</taxon>
        <taxon>Agaricomycetes</taxon>
        <taxon>Auriculariales</taxon>
        <taxon>Auriculariaceae</taxon>
        <taxon>Auricularia</taxon>
    </lineage>
</organism>
<reference evidence="3" key="1">
    <citation type="journal article" date="2012" name="Science">
        <title>The Paleozoic origin of enzymatic lignin decomposition reconstructed from 31 fungal genomes.</title>
        <authorList>
            <person name="Floudas D."/>
            <person name="Binder M."/>
            <person name="Riley R."/>
            <person name="Barry K."/>
            <person name="Blanchette R.A."/>
            <person name="Henrissat B."/>
            <person name="Martinez A.T."/>
            <person name="Otillar R."/>
            <person name="Spatafora J.W."/>
            <person name="Yadav J.S."/>
            <person name="Aerts A."/>
            <person name="Benoit I."/>
            <person name="Boyd A."/>
            <person name="Carlson A."/>
            <person name="Copeland A."/>
            <person name="Coutinho P.M."/>
            <person name="de Vries R.P."/>
            <person name="Ferreira P."/>
            <person name="Findley K."/>
            <person name="Foster B."/>
            <person name="Gaskell J."/>
            <person name="Glotzer D."/>
            <person name="Gorecki P."/>
            <person name="Heitman J."/>
            <person name="Hesse C."/>
            <person name="Hori C."/>
            <person name="Igarashi K."/>
            <person name="Jurgens J.A."/>
            <person name="Kallen N."/>
            <person name="Kersten P."/>
            <person name="Kohler A."/>
            <person name="Kuees U."/>
            <person name="Kumar T.K.A."/>
            <person name="Kuo A."/>
            <person name="LaButti K."/>
            <person name="Larrondo L.F."/>
            <person name="Lindquist E."/>
            <person name="Ling A."/>
            <person name="Lombard V."/>
            <person name="Lucas S."/>
            <person name="Lundell T."/>
            <person name="Martin R."/>
            <person name="McLaughlin D.J."/>
            <person name="Morgenstern I."/>
            <person name="Morin E."/>
            <person name="Murat C."/>
            <person name="Nagy L.G."/>
            <person name="Nolan M."/>
            <person name="Ohm R.A."/>
            <person name="Patyshakuliyeva A."/>
            <person name="Rokas A."/>
            <person name="Ruiz-Duenas F.J."/>
            <person name="Sabat G."/>
            <person name="Salamov A."/>
            <person name="Samejima M."/>
            <person name="Schmutz J."/>
            <person name="Slot J.C."/>
            <person name="St John F."/>
            <person name="Stenlid J."/>
            <person name="Sun H."/>
            <person name="Sun S."/>
            <person name="Syed K."/>
            <person name="Tsang A."/>
            <person name="Wiebenga A."/>
            <person name="Young D."/>
            <person name="Pisabarro A."/>
            <person name="Eastwood D.C."/>
            <person name="Martin F."/>
            <person name="Cullen D."/>
            <person name="Grigoriev I.V."/>
            <person name="Hibbett D.S."/>
        </authorList>
    </citation>
    <scope>NUCLEOTIDE SEQUENCE [LARGE SCALE GENOMIC DNA]</scope>
    <source>
        <strain evidence="3">TFB10046</strain>
    </source>
</reference>
<dbReference type="InterPro" id="IPR013103">
    <property type="entry name" value="RVT_2"/>
</dbReference>
<dbReference type="InParanoid" id="J0WLL9"/>
<proteinExistence type="predicted"/>
<evidence type="ECO:0000313" key="3">
    <source>
        <dbReference type="Proteomes" id="UP000006514"/>
    </source>
</evidence>
<dbReference type="Proteomes" id="UP000006514">
    <property type="component" value="Unassembled WGS sequence"/>
</dbReference>
<accession>J0WLL9</accession>